<comment type="subcellular location">
    <subcellularLocation>
        <location evidence="1">Nucleus</location>
    </subcellularLocation>
</comment>
<dbReference type="InterPro" id="IPR011990">
    <property type="entry name" value="TPR-like_helical_dom_sf"/>
</dbReference>
<keyword evidence="5" id="KW-1185">Reference proteome</keyword>
<reference evidence="4 5" key="1">
    <citation type="submission" date="2024-02" db="EMBL/GenBank/DDBJ databases">
        <authorList>
            <person name="Vignale AGUSTIN F."/>
            <person name="Sosa J E."/>
            <person name="Modenutti C."/>
        </authorList>
    </citation>
    <scope>NUCLEOTIDE SEQUENCE [LARGE SCALE GENOMIC DNA]</scope>
</reference>
<dbReference type="SUPFAM" id="SSF48452">
    <property type="entry name" value="TPR-like"/>
    <property type="match status" value="1"/>
</dbReference>
<comment type="similarity">
    <text evidence="2">Belongs to the NRDE2 family.</text>
</comment>
<keyword evidence="3" id="KW-0539">Nucleus</keyword>
<dbReference type="PANTHER" id="PTHR13471">
    <property type="entry name" value="TETRATRICOPEPTIDE-LIKE HELICAL"/>
    <property type="match status" value="1"/>
</dbReference>
<protein>
    <recommendedName>
        <fullName evidence="6">U3 small nucleolar RNA-associated protein 6</fullName>
    </recommendedName>
</protein>
<evidence type="ECO:0000313" key="4">
    <source>
        <dbReference type="EMBL" id="CAK9164339.1"/>
    </source>
</evidence>
<dbReference type="PANTHER" id="PTHR13471:SF0">
    <property type="entry name" value="NUCLEAR EXOSOME REGULATOR NRDE2"/>
    <property type="match status" value="1"/>
</dbReference>
<dbReference type="GO" id="GO:0005634">
    <property type="term" value="C:nucleus"/>
    <property type="evidence" value="ECO:0007669"/>
    <property type="project" value="UniProtKB-SubCell"/>
</dbReference>
<proteinExistence type="inferred from homology"/>
<evidence type="ECO:0000313" key="5">
    <source>
        <dbReference type="Proteomes" id="UP001642360"/>
    </source>
</evidence>
<dbReference type="Proteomes" id="UP001642360">
    <property type="component" value="Unassembled WGS sequence"/>
</dbReference>
<dbReference type="InterPro" id="IPR013633">
    <property type="entry name" value="NRDE-2"/>
</dbReference>
<dbReference type="EMBL" id="CAUOFW020004181">
    <property type="protein sequence ID" value="CAK9164339.1"/>
    <property type="molecule type" value="Genomic_DNA"/>
</dbReference>
<gene>
    <name evidence="4" type="ORF">ILEXP_LOCUS33447</name>
</gene>
<sequence>MTFILSVIAERRSQCCQLEFLFNYYLRMLWKYHRQSKLAKVWESVVRGLQIYPFSSKLYKSLVEISMLHTAANKLRWIFDDYCHKKPSVIIWLFALSFEMSRGYSQHRIHGLFERALANGRLHNSVVLWRCYIAYEINVVCNPSAARRIFFRAIHACPWSKKLWLDGFIKLNSVLTAKELSDLHEVMRDKEINLRTDIYEILLQDEMES</sequence>
<accession>A0ABC8T4J7</accession>
<evidence type="ECO:0000256" key="3">
    <source>
        <dbReference type="ARBA" id="ARBA00023242"/>
    </source>
</evidence>
<evidence type="ECO:0008006" key="6">
    <source>
        <dbReference type="Google" id="ProtNLM"/>
    </source>
</evidence>
<dbReference type="Gene3D" id="1.25.40.10">
    <property type="entry name" value="Tetratricopeptide repeat domain"/>
    <property type="match status" value="1"/>
</dbReference>
<name>A0ABC8T4J7_9AQUA</name>
<evidence type="ECO:0000256" key="2">
    <source>
        <dbReference type="ARBA" id="ARBA00009265"/>
    </source>
</evidence>
<evidence type="ECO:0000256" key="1">
    <source>
        <dbReference type="ARBA" id="ARBA00004123"/>
    </source>
</evidence>
<dbReference type="AlphaFoldDB" id="A0ABC8T4J7"/>
<organism evidence="4 5">
    <name type="scientific">Ilex paraguariensis</name>
    <name type="common">yerba mate</name>
    <dbReference type="NCBI Taxonomy" id="185542"/>
    <lineage>
        <taxon>Eukaryota</taxon>
        <taxon>Viridiplantae</taxon>
        <taxon>Streptophyta</taxon>
        <taxon>Embryophyta</taxon>
        <taxon>Tracheophyta</taxon>
        <taxon>Spermatophyta</taxon>
        <taxon>Magnoliopsida</taxon>
        <taxon>eudicotyledons</taxon>
        <taxon>Gunneridae</taxon>
        <taxon>Pentapetalae</taxon>
        <taxon>asterids</taxon>
        <taxon>campanulids</taxon>
        <taxon>Aquifoliales</taxon>
        <taxon>Aquifoliaceae</taxon>
        <taxon>Ilex</taxon>
    </lineage>
</organism>
<comment type="caution">
    <text evidence="4">The sequence shown here is derived from an EMBL/GenBank/DDBJ whole genome shotgun (WGS) entry which is preliminary data.</text>
</comment>